<feature type="transmembrane region" description="Helical" evidence="1">
    <location>
        <begin position="45"/>
        <end position="65"/>
    </location>
</feature>
<evidence type="ECO:0000256" key="1">
    <source>
        <dbReference type="SAM" id="Phobius"/>
    </source>
</evidence>
<sequence>MTATALPIVFFLMIFLCMASSLAFVVLMAIWLYKDSRLHGQDPVLWVLICIFASPIIALILYLAFGRKQTLLPCQSCQQPIPHTAQYCEHCGAANEQYGQPLPRRKMNGLLKGAIATGAVSILSVVFMFVALFAFAMNAGGGSQTTNSTSLPIRGASFTVNSGWALMSAENHNEGVWNFNLNKSSNGYHLDSTFTLDDPDARTLMADADCTGGPLLLNISQDGQLVESIDLSRAETRPVAIPLENCTAGTVDLQLVNEGATDISGSIWVE</sequence>
<comment type="caution">
    <text evidence="2">The sequence shown here is derived from an EMBL/GenBank/DDBJ whole genome shotgun (WGS) entry which is preliminary data.</text>
</comment>
<dbReference type="RefSeq" id="WP_058964188.1">
    <property type="nucleotide sequence ID" value="NZ_CABKVM010000016.1"/>
</dbReference>
<reference evidence="2 3" key="1">
    <citation type="submission" date="2019-03" db="EMBL/GenBank/DDBJ databases">
        <title>Genomic Encyclopedia of Type Strains, Phase IV (KMG-IV): sequencing the most valuable type-strain genomes for metagenomic binning, comparative biology and taxonomic classification.</title>
        <authorList>
            <person name="Goeker M."/>
        </authorList>
    </citation>
    <scope>NUCLEOTIDE SEQUENCE [LARGE SCALE GENOMIC DNA]</scope>
    <source>
        <strain evidence="2 3">DSM 100451</strain>
    </source>
</reference>
<dbReference type="OrthoDB" id="5244048at2"/>
<protein>
    <recommendedName>
        <fullName evidence="4">Phospholipase D-like protein</fullName>
    </recommendedName>
</protein>
<accession>A0A4R1R7W0</accession>
<feature type="transmembrane region" description="Helical" evidence="1">
    <location>
        <begin position="7"/>
        <end position="33"/>
    </location>
</feature>
<name>A0A4R1R7W0_9FIRM</name>
<keyword evidence="1" id="KW-0812">Transmembrane</keyword>
<dbReference type="AlphaFoldDB" id="A0A4R1R7W0"/>
<dbReference type="EMBL" id="SLUM01000001">
    <property type="protein sequence ID" value="TCL61725.1"/>
    <property type="molecule type" value="Genomic_DNA"/>
</dbReference>
<keyword evidence="1" id="KW-1133">Transmembrane helix</keyword>
<keyword evidence="1" id="KW-0472">Membrane</keyword>
<evidence type="ECO:0008006" key="4">
    <source>
        <dbReference type="Google" id="ProtNLM"/>
    </source>
</evidence>
<dbReference type="GeneID" id="97379876"/>
<organism evidence="2 3">
    <name type="scientific">Allofournierella massiliensis</name>
    <dbReference type="NCBI Taxonomy" id="1650663"/>
    <lineage>
        <taxon>Bacteria</taxon>
        <taxon>Bacillati</taxon>
        <taxon>Bacillota</taxon>
        <taxon>Clostridia</taxon>
        <taxon>Eubacteriales</taxon>
        <taxon>Oscillospiraceae</taxon>
        <taxon>Allofournierella</taxon>
    </lineage>
</organism>
<dbReference type="Proteomes" id="UP000295184">
    <property type="component" value="Unassembled WGS sequence"/>
</dbReference>
<evidence type="ECO:0000313" key="3">
    <source>
        <dbReference type="Proteomes" id="UP000295184"/>
    </source>
</evidence>
<evidence type="ECO:0000313" key="2">
    <source>
        <dbReference type="EMBL" id="TCL61725.1"/>
    </source>
</evidence>
<gene>
    <name evidence="2" type="ORF">EDD77_101179</name>
</gene>
<feature type="transmembrane region" description="Helical" evidence="1">
    <location>
        <begin position="114"/>
        <end position="137"/>
    </location>
</feature>
<dbReference type="STRING" id="1650663.GCA_001486665_01786"/>
<proteinExistence type="predicted"/>